<reference evidence="2 3" key="1">
    <citation type="submission" date="2020-03" db="EMBL/GenBank/DDBJ databases">
        <title>Draft Genome Sequence of Cudoniella acicularis.</title>
        <authorList>
            <person name="Buettner E."/>
            <person name="Kellner H."/>
        </authorList>
    </citation>
    <scope>NUCLEOTIDE SEQUENCE [LARGE SCALE GENOMIC DNA]</scope>
    <source>
        <strain evidence="2 3">DSM 108380</strain>
    </source>
</reference>
<protein>
    <submittedName>
        <fullName evidence="2">Uncharacterized protein</fullName>
    </submittedName>
</protein>
<dbReference type="Proteomes" id="UP000566819">
    <property type="component" value="Unassembled WGS sequence"/>
</dbReference>
<sequence length="108" mass="12151">MSFSADVRCKSSWELPSKSISSAKSTCQLELLLAHQSLLAPFYSRKECGRFQLRPGLGDVQARSSRNTNLRYKSNQLVLPLNQYEVSSTQNDPDILGRGPLYNPPMPY</sequence>
<name>A0A8H4RWR9_9HELO</name>
<proteinExistence type="predicted"/>
<evidence type="ECO:0000256" key="1">
    <source>
        <dbReference type="SAM" id="MobiDB-lite"/>
    </source>
</evidence>
<dbReference type="AlphaFoldDB" id="A0A8H4RWR9"/>
<keyword evidence="3" id="KW-1185">Reference proteome</keyword>
<organism evidence="2 3">
    <name type="scientific">Cudoniella acicularis</name>
    <dbReference type="NCBI Taxonomy" id="354080"/>
    <lineage>
        <taxon>Eukaryota</taxon>
        <taxon>Fungi</taxon>
        <taxon>Dikarya</taxon>
        <taxon>Ascomycota</taxon>
        <taxon>Pezizomycotina</taxon>
        <taxon>Leotiomycetes</taxon>
        <taxon>Helotiales</taxon>
        <taxon>Tricladiaceae</taxon>
        <taxon>Cudoniella</taxon>
    </lineage>
</organism>
<feature type="region of interest" description="Disordered" evidence="1">
    <location>
        <begin position="89"/>
        <end position="108"/>
    </location>
</feature>
<evidence type="ECO:0000313" key="3">
    <source>
        <dbReference type="Proteomes" id="UP000566819"/>
    </source>
</evidence>
<comment type="caution">
    <text evidence="2">The sequence shown here is derived from an EMBL/GenBank/DDBJ whole genome shotgun (WGS) entry which is preliminary data.</text>
</comment>
<gene>
    <name evidence="2" type="ORF">G7Y89_g660</name>
</gene>
<accession>A0A8H4RWR9</accession>
<dbReference type="EMBL" id="JAAMPI010000023">
    <property type="protein sequence ID" value="KAF4637429.1"/>
    <property type="molecule type" value="Genomic_DNA"/>
</dbReference>
<evidence type="ECO:0000313" key="2">
    <source>
        <dbReference type="EMBL" id="KAF4637429.1"/>
    </source>
</evidence>